<dbReference type="Pfam" id="PF08659">
    <property type="entry name" value="KR"/>
    <property type="match status" value="1"/>
</dbReference>
<gene>
    <name evidence="2" type="ORF">Micbo1qcDRAFT_167105</name>
</gene>
<dbReference type="SUPFAM" id="SSF51735">
    <property type="entry name" value="NAD(P)-binding Rossmann-fold domains"/>
    <property type="match status" value="1"/>
</dbReference>
<reference evidence="3" key="1">
    <citation type="submission" date="2016-02" db="EMBL/GenBank/DDBJ databases">
        <title>Draft genome sequence of Microdochium bolleyi, a fungal endophyte of beachgrass.</title>
        <authorList>
            <consortium name="DOE Joint Genome Institute"/>
            <person name="David A.S."/>
            <person name="May G."/>
            <person name="Haridas S."/>
            <person name="Lim J."/>
            <person name="Wang M."/>
            <person name="Labutti K."/>
            <person name="Lipzen A."/>
            <person name="Barry K."/>
            <person name="Grigoriev I.V."/>
        </authorList>
    </citation>
    <scope>NUCLEOTIDE SEQUENCE [LARGE SCALE GENOMIC DNA]</scope>
    <source>
        <strain evidence="3">J235TASD1</strain>
    </source>
</reference>
<evidence type="ECO:0000313" key="3">
    <source>
        <dbReference type="Proteomes" id="UP000070501"/>
    </source>
</evidence>
<dbReference type="InterPro" id="IPR036291">
    <property type="entry name" value="NAD(P)-bd_dom_sf"/>
</dbReference>
<dbReference type="InterPro" id="IPR013968">
    <property type="entry name" value="PKS_KR"/>
</dbReference>
<dbReference type="EMBL" id="KQ964260">
    <property type="protein sequence ID" value="KXJ87996.1"/>
    <property type="molecule type" value="Genomic_DNA"/>
</dbReference>
<name>A0A136IT89_9PEZI</name>
<organism evidence="2 3">
    <name type="scientific">Microdochium bolleyi</name>
    <dbReference type="NCBI Taxonomy" id="196109"/>
    <lineage>
        <taxon>Eukaryota</taxon>
        <taxon>Fungi</taxon>
        <taxon>Dikarya</taxon>
        <taxon>Ascomycota</taxon>
        <taxon>Pezizomycotina</taxon>
        <taxon>Sordariomycetes</taxon>
        <taxon>Xylariomycetidae</taxon>
        <taxon>Xylariales</taxon>
        <taxon>Microdochiaceae</taxon>
        <taxon>Microdochium</taxon>
    </lineage>
</organism>
<feature type="non-terminal residue" evidence="2">
    <location>
        <position position="81"/>
    </location>
</feature>
<dbReference type="Gene3D" id="3.40.50.720">
    <property type="entry name" value="NAD(P)-binding Rossmann-like Domain"/>
    <property type="match status" value="1"/>
</dbReference>
<keyword evidence="3" id="KW-1185">Reference proteome</keyword>
<dbReference type="AlphaFoldDB" id="A0A136IT89"/>
<proteinExistence type="predicted"/>
<dbReference type="InParanoid" id="A0A136IT89"/>
<accession>A0A136IT89</accession>
<feature type="domain" description="Ketoreductase (KR)" evidence="1">
    <location>
        <begin position="6"/>
        <end position="76"/>
    </location>
</feature>
<sequence>MAGSQGTIIITGAGGGLGTAITAHLAAAHPDYHVMLLVRDAAAPSAALQSAVQGKLRSYEFASVDLCRLASVREFAAATAT</sequence>
<evidence type="ECO:0000259" key="1">
    <source>
        <dbReference type="Pfam" id="PF08659"/>
    </source>
</evidence>
<dbReference type="Proteomes" id="UP000070501">
    <property type="component" value="Unassembled WGS sequence"/>
</dbReference>
<protein>
    <recommendedName>
        <fullName evidence="1">Ketoreductase (KR) domain-containing protein</fullName>
    </recommendedName>
</protein>
<dbReference type="STRING" id="196109.A0A136IT89"/>
<evidence type="ECO:0000313" key="2">
    <source>
        <dbReference type="EMBL" id="KXJ87996.1"/>
    </source>
</evidence>